<dbReference type="Pfam" id="PF11151">
    <property type="entry name" value="DUF2929"/>
    <property type="match status" value="1"/>
</dbReference>
<keyword evidence="1" id="KW-0812">Transmembrane</keyword>
<evidence type="ECO:0000313" key="3">
    <source>
        <dbReference type="Proteomes" id="UP000199300"/>
    </source>
</evidence>
<keyword evidence="1" id="KW-0472">Membrane</keyword>
<evidence type="ECO:0000256" key="1">
    <source>
        <dbReference type="SAM" id="Phobius"/>
    </source>
</evidence>
<protein>
    <recommendedName>
        <fullName evidence="4">DUF2929 domain-containing protein</fullName>
    </recommendedName>
</protein>
<keyword evidence="3" id="KW-1185">Reference proteome</keyword>
<dbReference type="AlphaFoldDB" id="A0A1H8Q8W2"/>
<dbReference type="RefSeq" id="WP_091498361.1">
    <property type="nucleotide sequence ID" value="NZ_FODJ01000008.1"/>
</dbReference>
<sequence>MRFIIIIIWSFALSLVLSYVLTSMAGYSFSFLPVIGLTLLFSFVGIFVGEKLIDD</sequence>
<name>A0A1H8Q8W2_9BACI</name>
<dbReference type="InterPro" id="IPR021324">
    <property type="entry name" value="DUF2929"/>
</dbReference>
<accession>A0A1H8Q8W2</accession>
<proteinExistence type="predicted"/>
<feature type="transmembrane region" description="Helical" evidence="1">
    <location>
        <begin position="28"/>
        <end position="49"/>
    </location>
</feature>
<organism evidence="2 3">
    <name type="scientific">Amphibacillus marinus</name>
    <dbReference type="NCBI Taxonomy" id="872970"/>
    <lineage>
        <taxon>Bacteria</taxon>
        <taxon>Bacillati</taxon>
        <taxon>Bacillota</taxon>
        <taxon>Bacilli</taxon>
        <taxon>Bacillales</taxon>
        <taxon>Bacillaceae</taxon>
        <taxon>Amphibacillus</taxon>
    </lineage>
</organism>
<evidence type="ECO:0008006" key="4">
    <source>
        <dbReference type="Google" id="ProtNLM"/>
    </source>
</evidence>
<dbReference type="EMBL" id="FODJ01000008">
    <property type="protein sequence ID" value="SEO50506.1"/>
    <property type="molecule type" value="Genomic_DNA"/>
</dbReference>
<keyword evidence="1" id="KW-1133">Transmembrane helix</keyword>
<reference evidence="2 3" key="1">
    <citation type="submission" date="2016-10" db="EMBL/GenBank/DDBJ databases">
        <authorList>
            <person name="de Groot N.N."/>
        </authorList>
    </citation>
    <scope>NUCLEOTIDE SEQUENCE [LARGE SCALE GENOMIC DNA]</scope>
    <source>
        <strain evidence="2 3">CGMCC 1.10434</strain>
    </source>
</reference>
<dbReference type="Proteomes" id="UP000199300">
    <property type="component" value="Unassembled WGS sequence"/>
</dbReference>
<dbReference type="STRING" id="872970.SAMN04488134_10879"/>
<dbReference type="OrthoDB" id="2440739at2"/>
<gene>
    <name evidence="2" type="ORF">SAMN04488134_10879</name>
</gene>
<evidence type="ECO:0000313" key="2">
    <source>
        <dbReference type="EMBL" id="SEO50506.1"/>
    </source>
</evidence>